<accession>A0AC35U3K2</accession>
<proteinExistence type="predicted"/>
<reference evidence="2" key="1">
    <citation type="submission" date="2016-11" db="UniProtKB">
        <authorList>
            <consortium name="WormBaseParasite"/>
        </authorList>
    </citation>
    <scope>IDENTIFICATION</scope>
    <source>
        <strain evidence="2">KR3021</strain>
    </source>
</reference>
<dbReference type="WBParaSite" id="RSKR_0000714900.1">
    <property type="protein sequence ID" value="RSKR_0000714900.1"/>
    <property type="gene ID" value="RSKR_0000714900"/>
</dbReference>
<evidence type="ECO:0000313" key="2">
    <source>
        <dbReference type="WBParaSite" id="RSKR_0000714900.1"/>
    </source>
</evidence>
<evidence type="ECO:0000313" key="1">
    <source>
        <dbReference type="Proteomes" id="UP000095286"/>
    </source>
</evidence>
<organism evidence="1 2">
    <name type="scientific">Rhabditophanes sp. KR3021</name>
    <dbReference type="NCBI Taxonomy" id="114890"/>
    <lineage>
        <taxon>Eukaryota</taxon>
        <taxon>Metazoa</taxon>
        <taxon>Ecdysozoa</taxon>
        <taxon>Nematoda</taxon>
        <taxon>Chromadorea</taxon>
        <taxon>Rhabditida</taxon>
        <taxon>Tylenchina</taxon>
        <taxon>Panagrolaimomorpha</taxon>
        <taxon>Strongyloidoidea</taxon>
        <taxon>Alloionematidae</taxon>
        <taxon>Rhabditophanes</taxon>
    </lineage>
</organism>
<dbReference type="Proteomes" id="UP000095286">
    <property type="component" value="Unplaced"/>
</dbReference>
<name>A0AC35U3K2_9BILA</name>
<protein>
    <submittedName>
        <fullName evidence="2">N-acetyltransferase domain-containing protein</fullName>
    </submittedName>
</protein>
<sequence>MAVGAVCCKLRFPIHPLPFAEVSLRVVTIGCLEPYRRKNIGSMMMDFVYDLCKKYPIVKKISLRAQVSNAVAVNFYLKHGFVIAKTTENYYNTAEDHTAYLFVKELKM</sequence>